<dbReference type="PRINTS" id="PR00039">
    <property type="entry name" value="HTHLYSR"/>
</dbReference>
<comment type="similarity">
    <text evidence="1">Belongs to the LysR transcriptional regulatory family.</text>
</comment>
<reference evidence="6 7" key="1">
    <citation type="submission" date="2020-07" db="EMBL/GenBank/DDBJ databases">
        <authorList>
            <person name="Maaloum M."/>
        </authorList>
    </citation>
    <scope>NUCLEOTIDE SEQUENCE [LARGE SCALE GENOMIC DNA]</scope>
    <source>
        <strain evidence="6 7">GCS-AN-3</strain>
    </source>
</reference>
<dbReference type="GO" id="GO:0003700">
    <property type="term" value="F:DNA-binding transcription factor activity"/>
    <property type="evidence" value="ECO:0007669"/>
    <property type="project" value="InterPro"/>
</dbReference>
<protein>
    <submittedName>
        <fullName evidence="6">LysR family transcriptional regulator</fullName>
    </submittedName>
</protein>
<dbReference type="InterPro" id="IPR036388">
    <property type="entry name" value="WH-like_DNA-bd_sf"/>
</dbReference>
<dbReference type="FunFam" id="1.10.10.10:FF:000001">
    <property type="entry name" value="LysR family transcriptional regulator"/>
    <property type="match status" value="1"/>
</dbReference>
<keyword evidence="3" id="KW-0238">DNA-binding</keyword>
<organism evidence="6 7">
    <name type="scientific">Ottowia beijingensis</name>
    <dbReference type="NCBI Taxonomy" id="1207057"/>
    <lineage>
        <taxon>Bacteria</taxon>
        <taxon>Pseudomonadati</taxon>
        <taxon>Pseudomonadota</taxon>
        <taxon>Betaproteobacteria</taxon>
        <taxon>Burkholderiales</taxon>
        <taxon>Comamonadaceae</taxon>
        <taxon>Ottowia</taxon>
    </lineage>
</organism>
<keyword evidence="2" id="KW-0805">Transcription regulation</keyword>
<dbReference type="SUPFAM" id="SSF46785">
    <property type="entry name" value="Winged helix' DNA-binding domain"/>
    <property type="match status" value="1"/>
</dbReference>
<accession>A0A853IY85</accession>
<proteinExistence type="inferred from homology"/>
<sequence>MKRMNFDLAELQAFVAVAERQSFRAAAEALHLSQPALSRRIDKLEAALGTALLARTTRRVALTATGRDFLAPARLALGSLQDAVLRLAGDKALRRGQVRVACVPTLATQVLPAVLRPFAARFPGVRVQLLDGSASAVLAAVTGGEADFGIDFVGAQAPEVRFAQLGREPYVLVLPRTHAWARRRQVRWAELADERMVAVSRRSGNRVLIDQALAELPARPEVFHEAEHVAGALALVEAGLGLAALPRLGVPARHATLAAVRLVEPVVERVLGLVTPVDRPLPPAAAALHDLLATALPGRWLTPIAPSAAPARTPAR</sequence>
<dbReference type="InterPro" id="IPR050950">
    <property type="entry name" value="HTH-type_LysR_regulators"/>
</dbReference>
<keyword evidence="7" id="KW-1185">Reference proteome</keyword>
<dbReference type="InterPro" id="IPR036390">
    <property type="entry name" value="WH_DNA-bd_sf"/>
</dbReference>
<dbReference type="AlphaFoldDB" id="A0A853IY85"/>
<evidence type="ECO:0000256" key="3">
    <source>
        <dbReference type="ARBA" id="ARBA00023125"/>
    </source>
</evidence>
<keyword evidence="4" id="KW-0804">Transcription</keyword>
<dbReference type="GO" id="GO:0003677">
    <property type="term" value="F:DNA binding"/>
    <property type="evidence" value="ECO:0007669"/>
    <property type="project" value="UniProtKB-KW"/>
</dbReference>
<evidence type="ECO:0000256" key="2">
    <source>
        <dbReference type="ARBA" id="ARBA00023015"/>
    </source>
</evidence>
<dbReference type="RefSeq" id="WP_180550180.1">
    <property type="nucleotide sequence ID" value="NZ_JBHUEP010000008.1"/>
</dbReference>
<dbReference type="InterPro" id="IPR000847">
    <property type="entry name" value="LysR_HTH_N"/>
</dbReference>
<evidence type="ECO:0000313" key="6">
    <source>
        <dbReference type="EMBL" id="NZA01769.1"/>
    </source>
</evidence>
<dbReference type="Proteomes" id="UP000589716">
    <property type="component" value="Unassembled WGS sequence"/>
</dbReference>
<dbReference type="CDD" id="cd08440">
    <property type="entry name" value="PBP2_LTTR_like_4"/>
    <property type="match status" value="1"/>
</dbReference>
<evidence type="ECO:0000259" key="5">
    <source>
        <dbReference type="PROSITE" id="PS50931"/>
    </source>
</evidence>
<dbReference type="SUPFAM" id="SSF53850">
    <property type="entry name" value="Periplasmic binding protein-like II"/>
    <property type="match status" value="1"/>
</dbReference>
<name>A0A853IY85_9BURK</name>
<feature type="domain" description="HTH lysR-type" evidence="5">
    <location>
        <begin position="6"/>
        <end position="63"/>
    </location>
</feature>
<evidence type="ECO:0000256" key="4">
    <source>
        <dbReference type="ARBA" id="ARBA00023163"/>
    </source>
</evidence>
<dbReference type="GO" id="GO:0005829">
    <property type="term" value="C:cytosol"/>
    <property type="evidence" value="ECO:0007669"/>
    <property type="project" value="TreeGrafter"/>
</dbReference>
<dbReference type="Gene3D" id="3.40.190.290">
    <property type="match status" value="1"/>
</dbReference>
<evidence type="ECO:0000256" key="1">
    <source>
        <dbReference type="ARBA" id="ARBA00009437"/>
    </source>
</evidence>
<gene>
    <name evidence="6" type="ORF">H0I39_08445</name>
</gene>
<dbReference type="PANTHER" id="PTHR30419">
    <property type="entry name" value="HTH-TYPE TRANSCRIPTIONAL REGULATOR YBHD"/>
    <property type="match status" value="1"/>
</dbReference>
<dbReference type="Pfam" id="PF00126">
    <property type="entry name" value="HTH_1"/>
    <property type="match status" value="1"/>
</dbReference>
<dbReference type="PANTHER" id="PTHR30419:SF8">
    <property type="entry name" value="NITROGEN ASSIMILATION TRANSCRIPTIONAL ACTIVATOR-RELATED"/>
    <property type="match status" value="1"/>
</dbReference>
<comment type="caution">
    <text evidence="6">The sequence shown here is derived from an EMBL/GenBank/DDBJ whole genome shotgun (WGS) entry which is preliminary data.</text>
</comment>
<dbReference type="EMBL" id="JACCKX010000001">
    <property type="protein sequence ID" value="NZA01769.1"/>
    <property type="molecule type" value="Genomic_DNA"/>
</dbReference>
<dbReference type="Gene3D" id="1.10.10.10">
    <property type="entry name" value="Winged helix-like DNA-binding domain superfamily/Winged helix DNA-binding domain"/>
    <property type="match status" value="1"/>
</dbReference>
<dbReference type="InterPro" id="IPR005119">
    <property type="entry name" value="LysR_subst-bd"/>
</dbReference>
<evidence type="ECO:0000313" key="7">
    <source>
        <dbReference type="Proteomes" id="UP000589716"/>
    </source>
</evidence>
<dbReference type="Pfam" id="PF03466">
    <property type="entry name" value="LysR_substrate"/>
    <property type="match status" value="1"/>
</dbReference>
<dbReference type="PROSITE" id="PS50931">
    <property type="entry name" value="HTH_LYSR"/>
    <property type="match status" value="1"/>
</dbReference>